<reference evidence="1 2" key="1">
    <citation type="submission" date="2024-10" db="EMBL/GenBank/DDBJ databases">
        <authorList>
            <person name="Yang X.-N."/>
        </authorList>
    </citation>
    <scope>NUCLEOTIDE SEQUENCE [LARGE SCALE GENOMIC DNA]</scope>
    <source>
        <strain evidence="1 2">CAU 1059</strain>
    </source>
</reference>
<evidence type="ECO:0000313" key="1">
    <source>
        <dbReference type="EMBL" id="MFH0253176.1"/>
    </source>
</evidence>
<sequence>MARRPVAPPRQLSLDLVSMPAQGRDDFYVSSANATAVALIEGWQDWPARKLALNGPPGSGKTHLVHVWRDLCGARILPARELPGADIPALAAGHVAIEGADTIAGDRAAEEAFFHLHNLALAEGNSLLITARAAPNHWPLVLPDLASRMQATPTCTLKEPDDELLAAVLMKQMGDRQILPTPGTIPYLVRRMPRAFGDAGRVVEAIDRLALERRRPVTRALAAEALDKLGL</sequence>
<keyword evidence="2" id="KW-1185">Reference proteome</keyword>
<gene>
    <name evidence="1" type="ORF">ACGRVM_04685</name>
</gene>
<protein>
    <submittedName>
        <fullName evidence="1">Chromosomal replication initiator DnaA</fullName>
    </submittedName>
</protein>
<dbReference type="EMBL" id="JBIHMM010000001">
    <property type="protein sequence ID" value="MFH0253176.1"/>
    <property type="molecule type" value="Genomic_DNA"/>
</dbReference>
<organism evidence="1 2">
    <name type="scientific">Roseovarius aquimarinus</name>
    <dbReference type="NCBI Taxonomy" id="1229156"/>
    <lineage>
        <taxon>Bacteria</taxon>
        <taxon>Pseudomonadati</taxon>
        <taxon>Pseudomonadota</taxon>
        <taxon>Alphaproteobacteria</taxon>
        <taxon>Rhodobacterales</taxon>
        <taxon>Roseobacteraceae</taxon>
        <taxon>Roseovarius</taxon>
    </lineage>
</organism>
<dbReference type="SUPFAM" id="SSF52540">
    <property type="entry name" value="P-loop containing nucleoside triphosphate hydrolases"/>
    <property type="match status" value="1"/>
</dbReference>
<dbReference type="RefSeq" id="WP_377168195.1">
    <property type="nucleotide sequence ID" value="NZ_JBHTJC010000001.1"/>
</dbReference>
<name>A0ABW7I5V3_9RHOB</name>
<dbReference type="PANTHER" id="PTHR30050">
    <property type="entry name" value="CHROMOSOMAL REPLICATION INITIATOR PROTEIN DNAA"/>
    <property type="match status" value="1"/>
</dbReference>
<dbReference type="PANTHER" id="PTHR30050:SF5">
    <property type="entry name" value="DNAA REGULATORY INACTIVATOR HDA"/>
    <property type="match status" value="1"/>
</dbReference>
<evidence type="ECO:0000313" key="2">
    <source>
        <dbReference type="Proteomes" id="UP001607157"/>
    </source>
</evidence>
<dbReference type="Gene3D" id="1.10.8.60">
    <property type="match status" value="1"/>
</dbReference>
<dbReference type="Proteomes" id="UP001607157">
    <property type="component" value="Unassembled WGS sequence"/>
</dbReference>
<comment type="caution">
    <text evidence="1">The sequence shown here is derived from an EMBL/GenBank/DDBJ whole genome shotgun (WGS) entry which is preliminary data.</text>
</comment>
<proteinExistence type="predicted"/>
<dbReference type="InterPro" id="IPR027417">
    <property type="entry name" value="P-loop_NTPase"/>
</dbReference>
<dbReference type="Gene3D" id="3.40.50.300">
    <property type="entry name" value="P-loop containing nucleotide triphosphate hydrolases"/>
    <property type="match status" value="2"/>
</dbReference>
<accession>A0ABW7I5V3</accession>